<evidence type="ECO:0000256" key="2">
    <source>
        <dbReference type="SAM" id="Phobius"/>
    </source>
</evidence>
<evidence type="ECO:0000313" key="4">
    <source>
        <dbReference type="EMBL" id="OMD40633.1"/>
    </source>
</evidence>
<feature type="signal peptide" evidence="3">
    <location>
        <begin position="1"/>
        <end position="24"/>
    </location>
</feature>
<feature type="chain" id="PRO_5046011569" description="Gram-positive cocci surface proteins LPxTG domain-containing protein" evidence="3">
    <location>
        <begin position="25"/>
        <end position="197"/>
    </location>
</feature>
<keyword evidence="2" id="KW-0472">Membrane</keyword>
<accession>A0ABX3GYL0</accession>
<name>A0ABX3GYL0_PAEBO</name>
<feature type="region of interest" description="Disordered" evidence="1">
    <location>
        <begin position="135"/>
        <end position="164"/>
    </location>
</feature>
<gene>
    <name evidence="4" type="ORF">BSK56_28395</name>
</gene>
<dbReference type="PROSITE" id="PS51257">
    <property type="entry name" value="PROKAR_LIPOPROTEIN"/>
    <property type="match status" value="1"/>
</dbReference>
<evidence type="ECO:0000256" key="3">
    <source>
        <dbReference type="SAM" id="SignalP"/>
    </source>
</evidence>
<comment type="caution">
    <text evidence="4">The sequence shown here is derived from an EMBL/GenBank/DDBJ whole genome shotgun (WGS) entry which is preliminary data.</text>
</comment>
<dbReference type="EMBL" id="MPTB01000050">
    <property type="protein sequence ID" value="OMD40633.1"/>
    <property type="molecule type" value="Genomic_DNA"/>
</dbReference>
<dbReference type="Proteomes" id="UP000187412">
    <property type="component" value="Unassembled WGS sequence"/>
</dbReference>
<evidence type="ECO:0008006" key="6">
    <source>
        <dbReference type="Google" id="ProtNLM"/>
    </source>
</evidence>
<protein>
    <recommendedName>
        <fullName evidence="6">Gram-positive cocci surface proteins LPxTG domain-containing protein</fullName>
    </recommendedName>
</protein>
<evidence type="ECO:0000313" key="5">
    <source>
        <dbReference type="Proteomes" id="UP000187412"/>
    </source>
</evidence>
<organism evidence="4 5">
    <name type="scientific">Paenibacillus borealis</name>
    <dbReference type="NCBI Taxonomy" id="160799"/>
    <lineage>
        <taxon>Bacteria</taxon>
        <taxon>Bacillati</taxon>
        <taxon>Bacillota</taxon>
        <taxon>Bacilli</taxon>
        <taxon>Bacillales</taxon>
        <taxon>Paenibacillaceae</taxon>
        <taxon>Paenibacillus</taxon>
    </lineage>
</organism>
<proteinExistence type="predicted"/>
<keyword evidence="2" id="KW-0812">Transmembrane</keyword>
<keyword evidence="5" id="KW-1185">Reference proteome</keyword>
<keyword evidence="3" id="KW-0732">Signal</keyword>
<keyword evidence="2" id="KW-1133">Transmembrane helix</keyword>
<sequence>MRKAALLVLLFTLFLPAPSTSALSCVQLLSMEAAYDTYDGVVIGHVEDVVQISSNNQIHMTVVRSFKTITEPSLVVDENMTWGAMNGPSEEGSDYLFFLRQKDGKWENPLCSPSVKISDAYVDLEFLKDKEISISPSPSPTVSPAAESPSTASAANAGAEPAAGQAGDSRHLWIAAGIAGVGLITGLFLLRYFKRNR</sequence>
<feature type="transmembrane region" description="Helical" evidence="2">
    <location>
        <begin position="172"/>
        <end position="193"/>
    </location>
</feature>
<reference evidence="4 5" key="1">
    <citation type="submission" date="2016-10" db="EMBL/GenBank/DDBJ databases">
        <title>Paenibacillus species isolates.</title>
        <authorList>
            <person name="Beno S.M."/>
        </authorList>
    </citation>
    <scope>NUCLEOTIDE SEQUENCE [LARGE SCALE GENOMIC DNA]</scope>
    <source>
        <strain evidence="4 5">FSL H7-0744</strain>
    </source>
</reference>
<dbReference type="RefSeq" id="WP_038595168.1">
    <property type="nucleotide sequence ID" value="NZ_MPTB01000050.1"/>
</dbReference>
<evidence type="ECO:0000256" key="1">
    <source>
        <dbReference type="SAM" id="MobiDB-lite"/>
    </source>
</evidence>